<keyword evidence="2" id="KW-1185">Reference proteome</keyword>
<dbReference type="EMBL" id="BMNQ01000035">
    <property type="protein sequence ID" value="GGK00052.1"/>
    <property type="molecule type" value="Genomic_DNA"/>
</dbReference>
<comment type="caution">
    <text evidence="1">The sequence shown here is derived from an EMBL/GenBank/DDBJ whole genome shotgun (WGS) entry which is preliminary data.</text>
</comment>
<evidence type="ECO:0000313" key="1">
    <source>
        <dbReference type="EMBL" id="GGK00052.1"/>
    </source>
</evidence>
<protein>
    <submittedName>
        <fullName evidence="1">Uncharacterized protein</fullName>
    </submittedName>
</protein>
<dbReference type="RefSeq" id="WP_188633250.1">
    <property type="nucleotide sequence ID" value="NZ_BMNQ01000035.1"/>
</dbReference>
<name>A0A917PY04_9BACI</name>
<dbReference type="AlphaFoldDB" id="A0A917PY04"/>
<proteinExistence type="predicted"/>
<reference evidence="1" key="1">
    <citation type="journal article" date="2014" name="Int. J. Syst. Evol. Microbiol.">
        <title>Complete genome sequence of Corynebacterium casei LMG S-19264T (=DSM 44701T), isolated from a smear-ripened cheese.</title>
        <authorList>
            <consortium name="US DOE Joint Genome Institute (JGI-PGF)"/>
            <person name="Walter F."/>
            <person name="Albersmeier A."/>
            <person name="Kalinowski J."/>
            <person name="Ruckert C."/>
        </authorList>
    </citation>
    <scope>NUCLEOTIDE SEQUENCE</scope>
    <source>
        <strain evidence="1">JCM 12580</strain>
    </source>
</reference>
<accession>A0A917PY04</accession>
<gene>
    <name evidence="1" type="ORF">GCM10007063_23060</name>
</gene>
<evidence type="ECO:0000313" key="2">
    <source>
        <dbReference type="Proteomes" id="UP000658382"/>
    </source>
</evidence>
<dbReference type="Proteomes" id="UP000658382">
    <property type="component" value="Unassembled WGS sequence"/>
</dbReference>
<organism evidence="1 2">
    <name type="scientific">Lentibacillus kapialis</name>
    <dbReference type="NCBI Taxonomy" id="340214"/>
    <lineage>
        <taxon>Bacteria</taxon>
        <taxon>Bacillati</taxon>
        <taxon>Bacillota</taxon>
        <taxon>Bacilli</taxon>
        <taxon>Bacillales</taxon>
        <taxon>Bacillaceae</taxon>
        <taxon>Lentibacillus</taxon>
    </lineage>
</organism>
<sequence>MNKSSYTFKTNNDVNIIKHIRNQVPVHIITTVSDIGCLRVGNERFITFVPNGCRGDISTVVITERYACIPLQYYTTLNGTFNIYDFDSGDEIVLRLNGEYDVHNASDIIVFNKK</sequence>
<reference evidence="1" key="2">
    <citation type="submission" date="2020-09" db="EMBL/GenBank/DDBJ databases">
        <authorList>
            <person name="Sun Q."/>
            <person name="Ohkuma M."/>
        </authorList>
    </citation>
    <scope>NUCLEOTIDE SEQUENCE</scope>
    <source>
        <strain evidence="1">JCM 12580</strain>
    </source>
</reference>